<sequence>MVDKGFHVLQVYLLQQKFGGVGGSNQWFIAPCESHVDKIVTSTQNGQMPDAQARGHL</sequence>
<dbReference type="AlphaFoldDB" id="A0A0E9X408"/>
<protein>
    <submittedName>
        <fullName evidence="1">Uncharacterized protein</fullName>
    </submittedName>
</protein>
<reference evidence="1" key="1">
    <citation type="submission" date="2014-11" db="EMBL/GenBank/DDBJ databases">
        <authorList>
            <person name="Amaro Gonzalez C."/>
        </authorList>
    </citation>
    <scope>NUCLEOTIDE SEQUENCE</scope>
</reference>
<reference evidence="1" key="2">
    <citation type="journal article" date="2015" name="Fish Shellfish Immunol.">
        <title>Early steps in the European eel (Anguilla anguilla)-Vibrio vulnificus interaction in the gills: Role of the RtxA13 toxin.</title>
        <authorList>
            <person name="Callol A."/>
            <person name="Pajuelo D."/>
            <person name="Ebbesson L."/>
            <person name="Teles M."/>
            <person name="MacKenzie S."/>
            <person name="Amaro C."/>
        </authorList>
    </citation>
    <scope>NUCLEOTIDE SEQUENCE</scope>
</reference>
<proteinExistence type="predicted"/>
<organism evidence="1">
    <name type="scientific">Anguilla anguilla</name>
    <name type="common">European freshwater eel</name>
    <name type="synonym">Muraena anguilla</name>
    <dbReference type="NCBI Taxonomy" id="7936"/>
    <lineage>
        <taxon>Eukaryota</taxon>
        <taxon>Metazoa</taxon>
        <taxon>Chordata</taxon>
        <taxon>Craniata</taxon>
        <taxon>Vertebrata</taxon>
        <taxon>Euteleostomi</taxon>
        <taxon>Actinopterygii</taxon>
        <taxon>Neopterygii</taxon>
        <taxon>Teleostei</taxon>
        <taxon>Anguilliformes</taxon>
        <taxon>Anguillidae</taxon>
        <taxon>Anguilla</taxon>
    </lineage>
</organism>
<dbReference type="EMBL" id="GBXM01011273">
    <property type="protein sequence ID" value="JAH97304.1"/>
    <property type="molecule type" value="Transcribed_RNA"/>
</dbReference>
<evidence type="ECO:0000313" key="1">
    <source>
        <dbReference type="EMBL" id="JAH97304.1"/>
    </source>
</evidence>
<name>A0A0E9X408_ANGAN</name>
<accession>A0A0E9X408</accession>